<gene>
    <name evidence="2" type="ORF">Mal4_02310</name>
</gene>
<evidence type="ECO:0000259" key="1">
    <source>
        <dbReference type="Pfam" id="PF09423"/>
    </source>
</evidence>
<evidence type="ECO:0000313" key="2">
    <source>
        <dbReference type="EMBL" id="QDU35949.1"/>
    </source>
</evidence>
<dbReference type="InterPro" id="IPR038607">
    <property type="entry name" value="PhoD-like_sf"/>
</dbReference>
<dbReference type="CDD" id="cd07389">
    <property type="entry name" value="MPP_PhoD"/>
    <property type="match status" value="1"/>
</dbReference>
<organism evidence="2 3">
    <name type="scientific">Maioricimonas rarisocia</name>
    <dbReference type="NCBI Taxonomy" id="2528026"/>
    <lineage>
        <taxon>Bacteria</taxon>
        <taxon>Pseudomonadati</taxon>
        <taxon>Planctomycetota</taxon>
        <taxon>Planctomycetia</taxon>
        <taxon>Planctomycetales</taxon>
        <taxon>Planctomycetaceae</taxon>
        <taxon>Maioricimonas</taxon>
    </lineage>
</organism>
<dbReference type="InterPro" id="IPR018946">
    <property type="entry name" value="PhoD-like_MPP"/>
</dbReference>
<dbReference type="InterPro" id="IPR029052">
    <property type="entry name" value="Metallo-depent_PP-like"/>
</dbReference>
<dbReference type="EMBL" id="CP036275">
    <property type="protein sequence ID" value="QDU35949.1"/>
    <property type="molecule type" value="Genomic_DNA"/>
</dbReference>
<dbReference type="Pfam" id="PF09423">
    <property type="entry name" value="PhoD"/>
    <property type="match status" value="1"/>
</dbReference>
<reference evidence="2 3" key="1">
    <citation type="submission" date="2019-02" db="EMBL/GenBank/DDBJ databases">
        <title>Deep-cultivation of Planctomycetes and their phenomic and genomic characterization uncovers novel biology.</title>
        <authorList>
            <person name="Wiegand S."/>
            <person name="Jogler M."/>
            <person name="Boedeker C."/>
            <person name="Pinto D."/>
            <person name="Vollmers J."/>
            <person name="Rivas-Marin E."/>
            <person name="Kohn T."/>
            <person name="Peeters S.H."/>
            <person name="Heuer A."/>
            <person name="Rast P."/>
            <person name="Oberbeckmann S."/>
            <person name="Bunk B."/>
            <person name="Jeske O."/>
            <person name="Meyerdierks A."/>
            <person name="Storesund J.E."/>
            <person name="Kallscheuer N."/>
            <person name="Luecker S."/>
            <person name="Lage O.M."/>
            <person name="Pohl T."/>
            <person name="Merkel B.J."/>
            <person name="Hornburger P."/>
            <person name="Mueller R.-W."/>
            <person name="Bruemmer F."/>
            <person name="Labrenz M."/>
            <person name="Spormann A.M."/>
            <person name="Op den Camp H."/>
            <person name="Overmann J."/>
            <person name="Amann R."/>
            <person name="Jetten M.S.M."/>
            <person name="Mascher T."/>
            <person name="Medema M.H."/>
            <person name="Devos D.P."/>
            <person name="Kaster A.-K."/>
            <person name="Ovreas L."/>
            <person name="Rohde M."/>
            <person name="Galperin M.Y."/>
            <person name="Jogler C."/>
        </authorList>
    </citation>
    <scope>NUCLEOTIDE SEQUENCE [LARGE SCALE GENOMIC DNA]</scope>
    <source>
        <strain evidence="2 3">Mal4</strain>
    </source>
</reference>
<protein>
    <submittedName>
        <fullName evidence="2">PhoD-like phosphatase</fullName>
    </submittedName>
</protein>
<dbReference type="Proteomes" id="UP000320496">
    <property type="component" value="Chromosome"/>
</dbReference>
<dbReference type="KEGG" id="mri:Mal4_02310"/>
<proteinExistence type="predicted"/>
<name>A0A517Z0L5_9PLAN</name>
<dbReference type="PANTHER" id="PTHR33987">
    <property type="entry name" value="CALCINEURIN-LIKE METALLO-PHOSPHOESTERASE SUPERFAMILY PROTEIN"/>
    <property type="match status" value="1"/>
</dbReference>
<evidence type="ECO:0000313" key="3">
    <source>
        <dbReference type="Proteomes" id="UP000320496"/>
    </source>
</evidence>
<keyword evidence="3" id="KW-1185">Reference proteome</keyword>
<dbReference type="SUPFAM" id="SSF56300">
    <property type="entry name" value="Metallo-dependent phosphatases"/>
    <property type="match status" value="1"/>
</dbReference>
<sequence length="355" mass="40407">MPFRLTAVVLIGYCFALGTDASLAVDDQPLERIAFGSCAKQDEPQPIWKTIVETEPDLFLFIGDNIYGDSEDMNVLRKKWNQLGAIDGYRRLKEVCPILATWDDHDYGVNDGGAEYPRKKESQKVFLEFFEEPADSPRWNREGVYGAKLFGPEGKRVQVILLDTRYHRSQLVKRIWRPEPGEGDKGPYGPNEDPAATMLGDEQWKWLEEQLKVPAQVRIIASSIQVIPDGHHWEKWGNLPRERQRLFSLIEKTGAEGVIFISGDRHSAEISAVDPGVGYELIDVTSSSLNRPSKWHSELNPHRLGTKYTDENFGMITIDWQEEDPVVRCQVRSIEGEVVLQHRVRLSQLQPPVGD</sequence>
<accession>A0A517Z0L5</accession>
<dbReference type="PANTHER" id="PTHR33987:SF1">
    <property type="entry name" value="CALCINEURIN-LIKE METALLO-PHOSPHOESTERASE SUPERFAMILY PROTEIN"/>
    <property type="match status" value="1"/>
</dbReference>
<dbReference type="RefSeq" id="WP_145366663.1">
    <property type="nucleotide sequence ID" value="NZ_CP036275.1"/>
</dbReference>
<dbReference type="Gene3D" id="3.60.21.70">
    <property type="entry name" value="PhoD-like phosphatase"/>
    <property type="match status" value="1"/>
</dbReference>
<feature type="domain" description="PhoD-like phosphatase metallophosphatase" evidence="1">
    <location>
        <begin position="35"/>
        <end position="276"/>
    </location>
</feature>
<dbReference type="AlphaFoldDB" id="A0A517Z0L5"/>
<dbReference type="OrthoDB" id="9815670at2"/>